<evidence type="ECO:0000313" key="3">
    <source>
        <dbReference type="Proteomes" id="UP000299102"/>
    </source>
</evidence>
<evidence type="ECO:0000256" key="1">
    <source>
        <dbReference type="SAM" id="MobiDB-lite"/>
    </source>
</evidence>
<feature type="compositionally biased region" description="Basic residues" evidence="1">
    <location>
        <begin position="23"/>
        <end position="43"/>
    </location>
</feature>
<organism evidence="2 3">
    <name type="scientific">Eumeta variegata</name>
    <name type="common">Bagworm moth</name>
    <name type="synonym">Eumeta japonica</name>
    <dbReference type="NCBI Taxonomy" id="151549"/>
    <lineage>
        <taxon>Eukaryota</taxon>
        <taxon>Metazoa</taxon>
        <taxon>Ecdysozoa</taxon>
        <taxon>Arthropoda</taxon>
        <taxon>Hexapoda</taxon>
        <taxon>Insecta</taxon>
        <taxon>Pterygota</taxon>
        <taxon>Neoptera</taxon>
        <taxon>Endopterygota</taxon>
        <taxon>Lepidoptera</taxon>
        <taxon>Glossata</taxon>
        <taxon>Ditrysia</taxon>
        <taxon>Tineoidea</taxon>
        <taxon>Psychidae</taxon>
        <taxon>Oiketicinae</taxon>
        <taxon>Eumeta</taxon>
    </lineage>
</organism>
<proteinExistence type="predicted"/>
<keyword evidence="3" id="KW-1185">Reference proteome</keyword>
<dbReference type="Proteomes" id="UP000299102">
    <property type="component" value="Unassembled WGS sequence"/>
</dbReference>
<protein>
    <submittedName>
        <fullName evidence="2">Uncharacterized protein</fullName>
    </submittedName>
</protein>
<dbReference type="EMBL" id="BGZK01000381">
    <property type="protein sequence ID" value="GBP40413.1"/>
    <property type="molecule type" value="Genomic_DNA"/>
</dbReference>
<dbReference type="AlphaFoldDB" id="A0A4C1VP11"/>
<feature type="region of interest" description="Disordered" evidence="1">
    <location>
        <begin position="164"/>
        <end position="196"/>
    </location>
</feature>
<comment type="caution">
    <text evidence="2">The sequence shown here is derived from an EMBL/GenBank/DDBJ whole genome shotgun (WGS) entry which is preliminary data.</text>
</comment>
<gene>
    <name evidence="2" type="ORF">EVAR_25265_1</name>
</gene>
<accession>A0A4C1VP11</accession>
<sequence length="289" mass="33535">MPDFDLVNDGIRPRRESAAPARLRPRVGVRRRQGAARSRRRAIKAPITQEPPAAPRAPRRPRGLRRDRFNRSPSPTPMLTLERGRSLSYDFIVWRRESDTREVDFHCKYNINARAQRARRTCAYAECASAGRRGLPPDKQPQPRLEDEVAGAHLHVNRFHYKPERRRGAGVSDVSAPSRDADMNRRVKQHSTRRPAPRTLHWARGAAEDAVMAFIGWRRSQNICNNNNTVEGYAEGSRTKDKRVLRPRPHDAEFLVWHVLHFGRLRAGFEERRRRLKKENQWIAAFELS</sequence>
<name>A0A4C1VP11_EUMVA</name>
<evidence type="ECO:0000313" key="2">
    <source>
        <dbReference type="EMBL" id="GBP40413.1"/>
    </source>
</evidence>
<reference evidence="2 3" key="1">
    <citation type="journal article" date="2019" name="Commun. Biol.">
        <title>The bagworm genome reveals a unique fibroin gene that provides high tensile strength.</title>
        <authorList>
            <person name="Kono N."/>
            <person name="Nakamura H."/>
            <person name="Ohtoshi R."/>
            <person name="Tomita M."/>
            <person name="Numata K."/>
            <person name="Arakawa K."/>
        </authorList>
    </citation>
    <scope>NUCLEOTIDE SEQUENCE [LARGE SCALE GENOMIC DNA]</scope>
</reference>
<feature type="region of interest" description="Disordered" evidence="1">
    <location>
        <begin position="1"/>
        <end position="81"/>
    </location>
</feature>
<feature type="compositionally biased region" description="Basic residues" evidence="1">
    <location>
        <begin position="186"/>
        <end position="196"/>
    </location>
</feature>